<feature type="region of interest" description="Disordered" evidence="2">
    <location>
        <begin position="160"/>
        <end position="223"/>
    </location>
</feature>
<accession>A0ABR2ZG26</accession>
<feature type="compositionally biased region" description="Basic and acidic residues" evidence="2">
    <location>
        <begin position="181"/>
        <end position="190"/>
    </location>
</feature>
<feature type="region of interest" description="Disordered" evidence="2">
    <location>
        <begin position="98"/>
        <end position="135"/>
    </location>
</feature>
<dbReference type="EMBL" id="JBBXMP010000228">
    <property type="protein sequence ID" value="KAL0059412.1"/>
    <property type="molecule type" value="Genomic_DNA"/>
</dbReference>
<reference evidence="3 4" key="1">
    <citation type="submission" date="2024-05" db="EMBL/GenBank/DDBJ databases">
        <title>A draft genome resource for the thread blight pathogen Marasmius tenuissimus strain MS-2.</title>
        <authorList>
            <person name="Yulfo-Soto G.E."/>
            <person name="Baruah I.K."/>
            <person name="Amoako-Attah I."/>
            <person name="Bukari Y."/>
            <person name="Meinhardt L.W."/>
            <person name="Bailey B.A."/>
            <person name="Cohen S.P."/>
        </authorList>
    </citation>
    <scope>NUCLEOTIDE SEQUENCE [LARGE SCALE GENOMIC DNA]</scope>
    <source>
        <strain evidence="3 4">MS-2</strain>
    </source>
</reference>
<keyword evidence="1" id="KW-0175">Coiled coil</keyword>
<evidence type="ECO:0000313" key="4">
    <source>
        <dbReference type="Proteomes" id="UP001437256"/>
    </source>
</evidence>
<dbReference type="Proteomes" id="UP001437256">
    <property type="component" value="Unassembled WGS sequence"/>
</dbReference>
<evidence type="ECO:0000256" key="1">
    <source>
        <dbReference type="SAM" id="Coils"/>
    </source>
</evidence>
<evidence type="ECO:0000313" key="3">
    <source>
        <dbReference type="EMBL" id="KAL0059412.1"/>
    </source>
</evidence>
<protein>
    <submittedName>
        <fullName evidence="3">Peroxin</fullName>
    </submittedName>
</protein>
<proteinExistence type="predicted"/>
<dbReference type="PANTHER" id="PTHR28080">
    <property type="entry name" value="PEROXISOMAL BIOGENESIS FACTOR 3"/>
    <property type="match status" value="1"/>
</dbReference>
<evidence type="ECO:0000256" key="2">
    <source>
        <dbReference type="SAM" id="MobiDB-lite"/>
    </source>
</evidence>
<dbReference type="PANTHER" id="PTHR28080:SF1">
    <property type="entry name" value="PEROXISOMAL BIOGENESIS FACTOR 3"/>
    <property type="match status" value="1"/>
</dbReference>
<name>A0ABR2ZG26_9AGAR</name>
<feature type="compositionally biased region" description="Low complexity" evidence="2">
    <location>
        <begin position="161"/>
        <end position="180"/>
    </location>
</feature>
<dbReference type="InterPro" id="IPR006966">
    <property type="entry name" value="Peroxin-3"/>
</dbReference>
<sequence length="614" mass="68055">MLSTVKKAINDRRSTLTTAAGVGVGIYFVRTYVKSRLEEVKERLEDERLAKDVLKRRFEQSKEDVEYTVMALLPELAEGILAELNVEEVTRELQNLRAGGEGRGIEGSPLQRPPSSLASSMDSEMRSDTGLSTSGLQGWVEAGQTAGTYSSEGSHLSNSFVTSYSGSEPSTSSSASVVGDVSDREQDHQRQHPPPMTDLTSSITSITSSSSVNSHASSSSSSRSKAQLWNNLKTLTFTRTLTTIYAVSLLTLFTSIQLTILAREKYLRGVYQMERDERMREEMEASFRREMSFTGMAFSLLKSKLGFATEETDLFDSLSHQMTPTELVDPADIPSITNMSDAAFDSLSTKYLTLSYHLLHIGFRDLSARVQAAVEDVLQPVSLKTRLSLTDVHRLVQDIRRKVEWEITFEGRERKVTFEHSCVPQTRELVERTLRLGGWAEADTQFELSLENDDLLSSPLLSSEVESSQLSYDLESRVIAPNLVRLLPPNLRPLNPSTSNTIEDTQFTHLIDETRTLLMSSDFTYVLDVCLDHTVGLLMDSLEQGVLLKNDSGEETPRIRMASLLPPLAHWSKQTLVGLPSEAVDGLIGSSGSGGLREVSALIAIVFGKFEDNR</sequence>
<organism evidence="3 4">
    <name type="scientific">Marasmius tenuissimus</name>
    <dbReference type="NCBI Taxonomy" id="585030"/>
    <lineage>
        <taxon>Eukaryota</taxon>
        <taxon>Fungi</taxon>
        <taxon>Dikarya</taxon>
        <taxon>Basidiomycota</taxon>
        <taxon>Agaricomycotina</taxon>
        <taxon>Agaricomycetes</taxon>
        <taxon>Agaricomycetidae</taxon>
        <taxon>Agaricales</taxon>
        <taxon>Marasmiineae</taxon>
        <taxon>Marasmiaceae</taxon>
        <taxon>Marasmius</taxon>
    </lineage>
</organism>
<keyword evidence="4" id="KW-1185">Reference proteome</keyword>
<feature type="compositionally biased region" description="Low complexity" evidence="2">
    <location>
        <begin position="200"/>
        <end position="223"/>
    </location>
</feature>
<comment type="caution">
    <text evidence="3">The sequence shown here is derived from an EMBL/GenBank/DDBJ whole genome shotgun (WGS) entry which is preliminary data.</text>
</comment>
<dbReference type="Pfam" id="PF04882">
    <property type="entry name" value="Peroxin-3"/>
    <property type="match status" value="1"/>
</dbReference>
<gene>
    <name evidence="3" type="primary">PEX3</name>
    <name evidence="3" type="ORF">AAF712_013853</name>
</gene>
<feature type="compositionally biased region" description="Polar residues" evidence="2">
    <location>
        <begin position="113"/>
        <end position="122"/>
    </location>
</feature>
<feature type="coiled-coil region" evidence="1">
    <location>
        <begin position="37"/>
        <end position="64"/>
    </location>
</feature>